<dbReference type="OrthoDB" id="4350222at2"/>
<feature type="region of interest" description="Disordered" evidence="1">
    <location>
        <begin position="169"/>
        <end position="241"/>
    </location>
</feature>
<keyword evidence="2" id="KW-0812">Transmembrane</keyword>
<feature type="transmembrane region" description="Helical" evidence="2">
    <location>
        <begin position="292"/>
        <end position="312"/>
    </location>
</feature>
<feature type="compositionally biased region" description="Low complexity" evidence="1">
    <location>
        <begin position="135"/>
        <end position="150"/>
    </location>
</feature>
<evidence type="ECO:0000256" key="1">
    <source>
        <dbReference type="SAM" id="MobiDB-lite"/>
    </source>
</evidence>
<accession>A0A3B0BA16</accession>
<evidence type="ECO:0000313" key="3">
    <source>
        <dbReference type="EMBL" id="RKN70333.1"/>
    </source>
</evidence>
<keyword evidence="4" id="KW-1185">Reference proteome</keyword>
<keyword evidence="2" id="KW-1133">Transmembrane helix</keyword>
<feature type="region of interest" description="Disordered" evidence="1">
    <location>
        <begin position="74"/>
        <end position="150"/>
    </location>
</feature>
<feature type="transmembrane region" description="Helical" evidence="2">
    <location>
        <begin position="332"/>
        <end position="350"/>
    </location>
</feature>
<reference evidence="3 4" key="1">
    <citation type="journal article" date="2015" name="Antonie Van Leeuwenhoek">
        <title>Streptomyces klenkii sp. nov., isolated from deep marine sediment.</title>
        <authorList>
            <person name="Veyisoglu A."/>
            <person name="Sahin N."/>
        </authorList>
    </citation>
    <scope>NUCLEOTIDE SEQUENCE [LARGE SCALE GENOMIC DNA]</scope>
    <source>
        <strain evidence="3 4">KCTC 29202</strain>
    </source>
</reference>
<feature type="transmembrane region" description="Helical" evidence="2">
    <location>
        <begin position="251"/>
        <end position="280"/>
    </location>
</feature>
<keyword evidence="2" id="KW-0472">Membrane</keyword>
<organism evidence="3 4">
    <name type="scientific">Streptomyces klenkii</name>
    <dbReference type="NCBI Taxonomy" id="1420899"/>
    <lineage>
        <taxon>Bacteria</taxon>
        <taxon>Bacillati</taxon>
        <taxon>Actinomycetota</taxon>
        <taxon>Actinomycetes</taxon>
        <taxon>Kitasatosporales</taxon>
        <taxon>Streptomycetaceae</taxon>
        <taxon>Streptomyces</taxon>
    </lineage>
</organism>
<comment type="caution">
    <text evidence="3">The sequence shown here is derived from an EMBL/GenBank/DDBJ whole genome shotgun (WGS) entry which is preliminary data.</text>
</comment>
<protein>
    <submittedName>
        <fullName evidence="3">Uncharacterized protein</fullName>
    </submittedName>
</protein>
<dbReference type="EMBL" id="RBAM01000008">
    <property type="protein sequence ID" value="RKN70333.1"/>
    <property type="molecule type" value="Genomic_DNA"/>
</dbReference>
<feature type="compositionally biased region" description="Basic and acidic residues" evidence="1">
    <location>
        <begin position="198"/>
        <end position="208"/>
    </location>
</feature>
<gene>
    <name evidence="3" type="ORF">D7231_20895</name>
</gene>
<dbReference type="Proteomes" id="UP000270343">
    <property type="component" value="Unassembled WGS sequence"/>
</dbReference>
<evidence type="ECO:0000256" key="2">
    <source>
        <dbReference type="SAM" id="Phobius"/>
    </source>
</evidence>
<feature type="compositionally biased region" description="Low complexity" evidence="1">
    <location>
        <begin position="74"/>
        <end position="93"/>
    </location>
</feature>
<sequence>MGIESDQLVYDYLSRVGDIAQRQAELTSADRMRLVSRLRTEIERRRASEGADSPAAVQRILTGLGTPDEAVAGAGASAGASAGSSAGAAAAGGFADTGRRVPSPRREGEPVRAAPSVPSRPAGPPSYTAPERPAAEVTAGATPGAGAGDAQDWWSVEAGSAPLSSPFAGAGAGAAQGTIHGFTGGIEIPDILKPPPRPGDERDGRDEPEGPAAARQGEHGSEGTWDEEDDEGGPRRPSLFRRADGAPVPPLLLLVALILVVGAVLSNWIVLAAGWCLAYLTRKLSQTESKWAVMGVPGLVAAAGIVWLWGRTEGRWGDPVPDGALGAAMSDTWPWVLRCAAVASAAFVVWRSRRPG</sequence>
<name>A0A3B0BA16_9ACTN</name>
<proteinExistence type="predicted"/>
<dbReference type="RefSeq" id="WP_120756999.1">
    <property type="nucleotide sequence ID" value="NZ_JBFADQ010000003.1"/>
</dbReference>
<dbReference type="AlphaFoldDB" id="A0A3B0BA16"/>
<evidence type="ECO:0000313" key="4">
    <source>
        <dbReference type="Proteomes" id="UP000270343"/>
    </source>
</evidence>